<dbReference type="EMBL" id="KV425888">
    <property type="protein sequence ID" value="KZW02495.1"/>
    <property type="molecule type" value="Genomic_DNA"/>
</dbReference>
<dbReference type="AlphaFoldDB" id="A0A165PPU4"/>
<gene>
    <name evidence="8" type="ORF">EXIGLDRAFT_601848</name>
</gene>
<accession>A0A165PPU4</accession>
<dbReference type="Pfam" id="PF13409">
    <property type="entry name" value="GST_N_2"/>
    <property type="match status" value="1"/>
</dbReference>
<name>A0A165PPU4_EXIGL</name>
<dbReference type="InterPro" id="IPR036282">
    <property type="entry name" value="Glutathione-S-Trfase_C_sf"/>
</dbReference>
<dbReference type="GO" id="GO:0005737">
    <property type="term" value="C:cytoplasm"/>
    <property type="evidence" value="ECO:0007669"/>
    <property type="project" value="TreeGrafter"/>
</dbReference>
<reference evidence="8 9" key="1">
    <citation type="journal article" date="2016" name="Mol. Biol. Evol.">
        <title>Comparative Genomics of Early-Diverging Mushroom-Forming Fungi Provides Insights into the Origins of Lignocellulose Decay Capabilities.</title>
        <authorList>
            <person name="Nagy L.G."/>
            <person name="Riley R."/>
            <person name="Tritt A."/>
            <person name="Adam C."/>
            <person name="Daum C."/>
            <person name="Floudas D."/>
            <person name="Sun H."/>
            <person name="Yadav J.S."/>
            <person name="Pangilinan J."/>
            <person name="Larsson K.H."/>
            <person name="Matsuura K."/>
            <person name="Barry K."/>
            <person name="Labutti K."/>
            <person name="Kuo R."/>
            <person name="Ohm R.A."/>
            <person name="Bhattacharya S.S."/>
            <person name="Shirouzu T."/>
            <person name="Yoshinaga Y."/>
            <person name="Martin F.M."/>
            <person name="Grigoriev I.V."/>
            <person name="Hibbett D.S."/>
        </authorList>
    </citation>
    <scope>NUCLEOTIDE SEQUENCE [LARGE SCALE GENOMIC DNA]</scope>
    <source>
        <strain evidence="8 9">HHB12029</strain>
    </source>
</reference>
<evidence type="ECO:0000256" key="5">
    <source>
        <dbReference type="ARBA" id="ARBA00053259"/>
    </source>
</evidence>
<evidence type="ECO:0000259" key="7">
    <source>
        <dbReference type="PROSITE" id="PS50405"/>
    </source>
</evidence>
<dbReference type="Gene3D" id="3.40.30.10">
    <property type="entry name" value="Glutaredoxin"/>
    <property type="match status" value="1"/>
</dbReference>
<feature type="domain" description="GST C-terminal" evidence="7">
    <location>
        <begin position="88"/>
        <end position="210"/>
    </location>
</feature>
<keyword evidence="9" id="KW-1185">Reference proteome</keyword>
<dbReference type="InterPro" id="IPR004046">
    <property type="entry name" value="GST_C"/>
</dbReference>
<dbReference type="Proteomes" id="UP000077266">
    <property type="component" value="Unassembled WGS sequence"/>
</dbReference>
<dbReference type="PROSITE" id="PS50405">
    <property type="entry name" value="GST_CTER"/>
    <property type="match status" value="1"/>
</dbReference>
<dbReference type="STRING" id="1314781.A0A165PPU4"/>
<dbReference type="GO" id="GO:0004364">
    <property type="term" value="F:glutathione transferase activity"/>
    <property type="evidence" value="ECO:0007669"/>
    <property type="project" value="UniProtKB-EC"/>
</dbReference>
<keyword evidence="3 8" id="KW-0808">Transferase</keyword>
<comment type="function">
    <text evidence="5">May be involved in the conjugation of reduced glutathione to a wide number of exogenous and endogenous hydrophobic electrophiles and have a detoxification role against certain herbicides.</text>
</comment>
<dbReference type="PROSITE" id="PS50404">
    <property type="entry name" value="GST_NTER"/>
    <property type="match status" value="1"/>
</dbReference>
<dbReference type="FunFam" id="3.40.30.10:FF:000039">
    <property type="entry name" value="Glutathione S-transferase domain"/>
    <property type="match status" value="1"/>
</dbReference>
<feature type="domain" description="GST N-terminal" evidence="6">
    <location>
        <begin position="1"/>
        <end position="80"/>
    </location>
</feature>
<dbReference type="SUPFAM" id="SSF52833">
    <property type="entry name" value="Thioredoxin-like"/>
    <property type="match status" value="1"/>
</dbReference>
<dbReference type="InterPro" id="IPR010987">
    <property type="entry name" value="Glutathione-S-Trfase_C-like"/>
</dbReference>
<comment type="similarity">
    <text evidence="1">Belongs to the GST superfamily. Phi family.</text>
</comment>
<dbReference type="InterPro" id="IPR040079">
    <property type="entry name" value="Glutathione_S-Trfase"/>
</dbReference>
<dbReference type="InParanoid" id="A0A165PPU4"/>
<dbReference type="EC" id="2.5.1.18" evidence="2"/>
<organism evidence="8 9">
    <name type="scientific">Exidia glandulosa HHB12029</name>
    <dbReference type="NCBI Taxonomy" id="1314781"/>
    <lineage>
        <taxon>Eukaryota</taxon>
        <taxon>Fungi</taxon>
        <taxon>Dikarya</taxon>
        <taxon>Basidiomycota</taxon>
        <taxon>Agaricomycotina</taxon>
        <taxon>Agaricomycetes</taxon>
        <taxon>Auriculariales</taxon>
        <taxon>Exidiaceae</taxon>
        <taxon>Exidia</taxon>
    </lineage>
</organism>
<evidence type="ECO:0000256" key="1">
    <source>
        <dbReference type="ARBA" id="ARBA00010128"/>
    </source>
</evidence>
<dbReference type="GO" id="GO:0043295">
    <property type="term" value="F:glutathione binding"/>
    <property type="evidence" value="ECO:0007669"/>
    <property type="project" value="TreeGrafter"/>
</dbReference>
<evidence type="ECO:0000259" key="6">
    <source>
        <dbReference type="PROSITE" id="PS50404"/>
    </source>
</evidence>
<dbReference type="GO" id="GO:0009636">
    <property type="term" value="P:response to toxic substance"/>
    <property type="evidence" value="ECO:0007669"/>
    <property type="project" value="UniProtKB-ARBA"/>
</dbReference>
<dbReference type="SFLD" id="SFLDG00358">
    <property type="entry name" value="Main_(cytGST)"/>
    <property type="match status" value="1"/>
</dbReference>
<protein>
    <recommendedName>
        <fullName evidence="2">glutathione transferase</fullName>
        <ecNumber evidence="2">2.5.1.18</ecNumber>
    </recommendedName>
</protein>
<proteinExistence type="inferred from homology"/>
<dbReference type="OrthoDB" id="249703at2759"/>
<dbReference type="PANTHER" id="PTHR43900">
    <property type="entry name" value="GLUTATHIONE S-TRANSFERASE RHO"/>
    <property type="match status" value="1"/>
</dbReference>
<evidence type="ECO:0000313" key="9">
    <source>
        <dbReference type="Proteomes" id="UP000077266"/>
    </source>
</evidence>
<dbReference type="SUPFAM" id="SSF47616">
    <property type="entry name" value="GST C-terminal domain-like"/>
    <property type="match status" value="1"/>
</dbReference>
<dbReference type="Gene3D" id="1.20.1050.10">
    <property type="match status" value="1"/>
</dbReference>
<dbReference type="InterPro" id="IPR004045">
    <property type="entry name" value="Glutathione_S-Trfase_N"/>
</dbReference>
<dbReference type="FunFam" id="1.20.1050.10:FF:000004">
    <property type="entry name" value="Glutathione S-transferase F2"/>
    <property type="match status" value="1"/>
</dbReference>
<dbReference type="Pfam" id="PF00043">
    <property type="entry name" value="GST_C"/>
    <property type="match status" value="1"/>
</dbReference>
<dbReference type="SFLD" id="SFLDG01154">
    <property type="entry name" value="Main.5:_Phi-like"/>
    <property type="match status" value="1"/>
</dbReference>
<evidence type="ECO:0000256" key="4">
    <source>
        <dbReference type="ARBA" id="ARBA00047960"/>
    </source>
</evidence>
<dbReference type="PANTHER" id="PTHR43900:SF3">
    <property type="entry name" value="GLUTATHIONE S-TRANSFERASE RHO"/>
    <property type="match status" value="1"/>
</dbReference>
<sequence length="210" mass="23543">MVLYLHGARESTCTRRVAAVCKELGVPYEMKLVGWDKIKSPEHIAIQPFGQLPVLEDDGFFLYESRAIARYITLKYGKGSTLIPPTSDLQALAKFEAAASIEQSDFDPYASVIVFEKIFKLGHGGATDETKVAELTEKLDMKLQGYNRILAKSKYLAGDTLTLADLFHLPYGYMLQEATKSDLLQKYPNVARWWNEVSSRPSWQAVKDGA</sequence>
<dbReference type="SFLD" id="SFLDS00019">
    <property type="entry name" value="Glutathione_Transferase_(cytos"/>
    <property type="match status" value="1"/>
</dbReference>
<dbReference type="GO" id="GO:0006749">
    <property type="term" value="P:glutathione metabolic process"/>
    <property type="evidence" value="ECO:0007669"/>
    <property type="project" value="TreeGrafter"/>
</dbReference>
<evidence type="ECO:0000313" key="8">
    <source>
        <dbReference type="EMBL" id="KZW02495.1"/>
    </source>
</evidence>
<dbReference type="InterPro" id="IPR036249">
    <property type="entry name" value="Thioredoxin-like_sf"/>
</dbReference>
<evidence type="ECO:0000256" key="2">
    <source>
        <dbReference type="ARBA" id="ARBA00012452"/>
    </source>
</evidence>
<comment type="catalytic activity">
    <reaction evidence="4">
        <text>RX + glutathione = an S-substituted glutathione + a halide anion + H(+)</text>
        <dbReference type="Rhea" id="RHEA:16437"/>
        <dbReference type="ChEBI" id="CHEBI:15378"/>
        <dbReference type="ChEBI" id="CHEBI:16042"/>
        <dbReference type="ChEBI" id="CHEBI:17792"/>
        <dbReference type="ChEBI" id="CHEBI:57925"/>
        <dbReference type="ChEBI" id="CHEBI:90779"/>
        <dbReference type="EC" id="2.5.1.18"/>
    </reaction>
</comment>
<evidence type="ECO:0000256" key="3">
    <source>
        <dbReference type="ARBA" id="ARBA00022679"/>
    </source>
</evidence>